<organism evidence="2 3">
    <name type="scientific">Aliidiomarina sedimenti</name>
    <dbReference type="NCBI Taxonomy" id="1933879"/>
    <lineage>
        <taxon>Bacteria</taxon>
        <taxon>Pseudomonadati</taxon>
        <taxon>Pseudomonadota</taxon>
        <taxon>Gammaproteobacteria</taxon>
        <taxon>Alteromonadales</taxon>
        <taxon>Idiomarinaceae</taxon>
        <taxon>Aliidiomarina</taxon>
    </lineage>
</organism>
<evidence type="ECO:0000313" key="3">
    <source>
        <dbReference type="Proteomes" id="UP000287410"/>
    </source>
</evidence>
<feature type="domain" description="Bacteriophage CI repressor N-terminal" evidence="1">
    <location>
        <begin position="41"/>
        <end position="76"/>
    </location>
</feature>
<dbReference type="Gene3D" id="1.10.260.40">
    <property type="entry name" value="lambda repressor-like DNA-binding domains"/>
    <property type="match status" value="1"/>
</dbReference>
<dbReference type="InterPro" id="IPR010982">
    <property type="entry name" value="Lambda_DNA-bd_dom_sf"/>
</dbReference>
<dbReference type="RefSeq" id="WP_157981920.1">
    <property type="nucleotide sequence ID" value="NZ_PIPN01000001.1"/>
</dbReference>
<evidence type="ECO:0000259" key="1">
    <source>
        <dbReference type="Pfam" id="PF07022"/>
    </source>
</evidence>
<proteinExistence type="predicted"/>
<name>A0ABY0C3N5_9GAMM</name>
<dbReference type="EMBL" id="PIPN01000001">
    <property type="protein sequence ID" value="RUO32177.1"/>
    <property type="molecule type" value="Genomic_DNA"/>
</dbReference>
<dbReference type="Pfam" id="PF07022">
    <property type="entry name" value="Phage_CI_repr"/>
    <property type="match status" value="1"/>
</dbReference>
<accession>A0ABY0C3N5</accession>
<dbReference type="Proteomes" id="UP000287410">
    <property type="component" value="Unassembled WGS sequence"/>
</dbReference>
<reference evidence="2 3" key="1">
    <citation type="journal article" date="2018" name="Front. Microbiol.">
        <title>Genome-Based Analysis Reveals the Taxonomy and Diversity of the Family Idiomarinaceae.</title>
        <authorList>
            <person name="Liu Y."/>
            <person name="Lai Q."/>
            <person name="Shao Z."/>
        </authorList>
    </citation>
    <scope>NUCLEOTIDE SEQUENCE [LARGE SCALE GENOMIC DNA]</scope>
    <source>
        <strain evidence="2 3">GBSy1</strain>
    </source>
</reference>
<gene>
    <name evidence="2" type="ORF">CWE12_04140</name>
</gene>
<evidence type="ECO:0000313" key="2">
    <source>
        <dbReference type="EMBL" id="RUO32177.1"/>
    </source>
</evidence>
<protein>
    <recommendedName>
        <fullName evidence="1">Bacteriophage CI repressor N-terminal domain-containing protein</fullName>
    </recommendedName>
</protein>
<keyword evidence="3" id="KW-1185">Reference proteome</keyword>
<dbReference type="InterPro" id="IPR010744">
    <property type="entry name" value="Phage_CI_N"/>
</dbReference>
<comment type="caution">
    <text evidence="2">The sequence shown here is derived from an EMBL/GenBank/DDBJ whole genome shotgun (WGS) entry which is preliminary data.</text>
</comment>
<sequence>MTNKTQAPSKSKVVEPTLDEYMERLSRLSGESKPAAILRWMGVSASSYSNWKRRGTIPYKTLVNVLIERRISLNWFFAPYAKLEVPVIRDATLQEGTQTYLQRQQREKGSEREQVIKAYSDCRAILQRNNAQPSENNMRLMIDLYLAVGERVVQKEMVLEQLAQSLSTIGNNPDDV</sequence>